<dbReference type="AlphaFoldDB" id="U5L7R3"/>
<name>U5L7R3_9BACI</name>
<protein>
    <submittedName>
        <fullName evidence="1">Uncharacterized protein</fullName>
    </submittedName>
</protein>
<dbReference type="HOGENOM" id="CLU_3149467_0_0_9"/>
<keyword evidence="2" id="KW-1185">Reference proteome</keyword>
<organism evidence="1 2">
    <name type="scientific">Bacillus infantis NRRL B-14911</name>
    <dbReference type="NCBI Taxonomy" id="1367477"/>
    <lineage>
        <taxon>Bacteria</taxon>
        <taxon>Bacillati</taxon>
        <taxon>Bacillota</taxon>
        <taxon>Bacilli</taxon>
        <taxon>Bacillales</taxon>
        <taxon>Bacillaceae</taxon>
        <taxon>Bacillus</taxon>
    </lineage>
</organism>
<dbReference type="EMBL" id="CP006643">
    <property type="protein sequence ID" value="AGX03470.1"/>
    <property type="molecule type" value="Genomic_DNA"/>
</dbReference>
<sequence>MAAFITLTNITEFFQREPLSAQYEGFSRKKKAFRIAWAAEGFLARFLC</sequence>
<gene>
    <name evidence="1" type="ORF">N288_07700</name>
</gene>
<evidence type="ECO:0000313" key="1">
    <source>
        <dbReference type="EMBL" id="AGX03470.1"/>
    </source>
</evidence>
<dbReference type="Proteomes" id="UP000017805">
    <property type="component" value="Chromosome"/>
</dbReference>
<evidence type="ECO:0000313" key="2">
    <source>
        <dbReference type="Proteomes" id="UP000017805"/>
    </source>
</evidence>
<accession>U5L7R3</accession>
<proteinExistence type="predicted"/>
<reference evidence="1 2" key="1">
    <citation type="submission" date="2013-07" db="EMBL/GenBank/DDBJ databases">
        <title>Complete genome sequence of Bacillus infantis NRRL B-14911 that has potential to induce cardiac disease by antigenic mimicry.</title>
        <authorList>
            <person name="Massilamany C."/>
            <person name="Smith T.P.L."/>
            <person name="Loy J.D."/>
            <person name="Barletta R."/>
            <person name="Reddy J."/>
        </authorList>
    </citation>
    <scope>NUCLEOTIDE SEQUENCE [LARGE SCALE GENOMIC DNA]</scope>
    <source>
        <strain evidence="1 2">NRRL B-14911</strain>
    </source>
</reference>
<dbReference type="PATRIC" id="fig|1367477.3.peg.1465"/>
<dbReference type="KEGG" id="bif:N288_07700"/>
<dbReference type="STRING" id="1367477.N288_07700"/>